<comment type="caution">
    <text evidence="1">The sequence shown here is derived from an EMBL/GenBank/DDBJ whole genome shotgun (WGS) entry which is preliminary data.</text>
</comment>
<reference evidence="2" key="1">
    <citation type="journal article" date="2023" name="G3 (Bethesda)">
        <title>Genome assembly and association tests identify interacting loci associated with vigor, precocity, and sex in interspecific pistachio rootstocks.</title>
        <authorList>
            <person name="Palmer W."/>
            <person name="Jacygrad E."/>
            <person name="Sagayaradj S."/>
            <person name="Cavanaugh K."/>
            <person name="Han R."/>
            <person name="Bertier L."/>
            <person name="Beede B."/>
            <person name="Kafkas S."/>
            <person name="Golino D."/>
            <person name="Preece J."/>
            <person name="Michelmore R."/>
        </authorList>
    </citation>
    <scope>NUCLEOTIDE SEQUENCE [LARGE SCALE GENOMIC DNA]</scope>
</reference>
<evidence type="ECO:0000313" key="2">
    <source>
        <dbReference type="Proteomes" id="UP001164250"/>
    </source>
</evidence>
<dbReference type="EMBL" id="CM047897">
    <property type="protein sequence ID" value="KAJ0113561.1"/>
    <property type="molecule type" value="Genomic_DNA"/>
</dbReference>
<gene>
    <name evidence="1" type="ORF">Patl1_03525</name>
</gene>
<evidence type="ECO:0000313" key="1">
    <source>
        <dbReference type="EMBL" id="KAJ0113561.1"/>
    </source>
</evidence>
<sequence length="531" mass="59464">MSVSLPQLKTVLGFRFNSLLTKFLSFRYSNLIMGKKKLEDDTVPGSSSIFKSLFGGVTDENPAVSSIFSDNNPFKRKNHDSESVSEPAVNRKNSDSSDSNIAKLKKAKKETEEKPNLDLRVEEATQTPQNPNLDDQELKGEGSENRKRKKRKRDEVEREYEEKKYGAKAEEEVEKVVVGEKRKKAENETEDMLATSKDEGFDDENKLLRTVFVGNLPLKVKKKLLLKEFSKFGEVESIRIRSVPILDTKTPRKGAILQKKINEDADSVHAYIVFKSEQSAEGALSHNMAVVGGNHIRVDRACPPRKKLKGEDAPLYDNKRTVFVGNLPFDVKDEEIYQLFCGLNNLGSSVEAVRVIRHPHMRVGKGIAYVLFKTREAANLVVKKRNLKLRDRELRLSHAGQNSTPSKRKNVASAVNPHSKKFAVDSRSPGSADQLNSKAALSYQGLRASKSGTQKKVHLGSSGSGKMMKTKVQKGEKAKIHQEKRPAVVLRKARANASKDGVALKQVGTKRKLDSRTPDSSQRKKKAKRFR</sequence>
<protein>
    <submittedName>
        <fullName evidence="1">Uncharacterized protein</fullName>
    </submittedName>
</protein>
<name>A0ACC1CDE1_9ROSI</name>
<accession>A0ACC1CDE1</accession>
<organism evidence="1 2">
    <name type="scientific">Pistacia atlantica</name>
    <dbReference type="NCBI Taxonomy" id="434234"/>
    <lineage>
        <taxon>Eukaryota</taxon>
        <taxon>Viridiplantae</taxon>
        <taxon>Streptophyta</taxon>
        <taxon>Embryophyta</taxon>
        <taxon>Tracheophyta</taxon>
        <taxon>Spermatophyta</taxon>
        <taxon>Magnoliopsida</taxon>
        <taxon>eudicotyledons</taxon>
        <taxon>Gunneridae</taxon>
        <taxon>Pentapetalae</taxon>
        <taxon>rosids</taxon>
        <taxon>malvids</taxon>
        <taxon>Sapindales</taxon>
        <taxon>Anacardiaceae</taxon>
        <taxon>Pistacia</taxon>
    </lineage>
</organism>
<keyword evidence="2" id="KW-1185">Reference proteome</keyword>
<proteinExistence type="predicted"/>
<dbReference type="Proteomes" id="UP001164250">
    <property type="component" value="Chromosome 1"/>
</dbReference>